<feature type="region of interest" description="Disordered" evidence="1">
    <location>
        <begin position="404"/>
        <end position="427"/>
    </location>
</feature>
<accession>A0A095C2Y1</accession>
<evidence type="ECO:0008006" key="6">
    <source>
        <dbReference type="Google" id="ProtNLM"/>
    </source>
</evidence>
<dbReference type="AlphaFoldDB" id="A0A095C2Y1"/>
<keyword evidence="2" id="KW-0472">Membrane</keyword>
<dbReference type="OMA" id="NPIPDHD"/>
<dbReference type="RefSeq" id="XP_062880953.1">
    <property type="nucleotide sequence ID" value="XM_063024883.1"/>
</dbReference>
<feature type="region of interest" description="Disordered" evidence="1">
    <location>
        <begin position="212"/>
        <end position="231"/>
    </location>
</feature>
<evidence type="ECO:0000256" key="1">
    <source>
        <dbReference type="SAM" id="MobiDB-lite"/>
    </source>
</evidence>
<organism evidence="4 5">
    <name type="scientific">Cryptococcus deuterogattii (strain R265)</name>
    <name type="common">Cryptococcus gattii VGII (strain R265)</name>
    <dbReference type="NCBI Taxonomy" id="294750"/>
    <lineage>
        <taxon>Eukaryota</taxon>
        <taxon>Fungi</taxon>
        <taxon>Dikarya</taxon>
        <taxon>Basidiomycota</taxon>
        <taxon>Agaricomycotina</taxon>
        <taxon>Tremellomycetes</taxon>
        <taxon>Tremellales</taxon>
        <taxon>Cryptococcaceae</taxon>
        <taxon>Cryptococcus</taxon>
        <taxon>Cryptococcus gattii species complex</taxon>
    </lineage>
</organism>
<evidence type="ECO:0000313" key="5">
    <source>
        <dbReference type="Proteomes" id="UP000029445"/>
    </source>
</evidence>
<name>A0A095C2Y1_CRYD2</name>
<dbReference type="VEuPathDB" id="FungiDB:CNBG_0820"/>
<sequence length="464" mass="47962">MQLSALSPLLLVLSLAHAHAYPQPPAPAHPRRHHARVLAVADANRPLLPRAGAPIDNGTRASIAAAEAAASSTAAASATAILSSVSSSVSAASSNISPSSAVSSTASSETSSSTLTTSTEQSSSTAAVSSSTVSSEEMVPSTTSSDTESSTSISSTEVIPSTSSTTTSSSVVSSTSTAQITSQLTSSPSPSSITSTAAHSTVVLVTTASRSATHSSTVSATSEADNASSKSSGLSKSALIAIIVVASVVGLAAIGWTAFRKWKLRPSNRFDSKMMPIDFSPQNGNMDDDFFEKTLQRTTSQSSANRQRQELVAQLDDDPNHVAGIPEHDFTAGAGVGAYGYQHDQYAGEQYEYDQYGGGYDNTYEHAYPPLPSHAMQHGYEYGQDDVLQQPATAVTTDSEGYAELQRGPSIGSGSGHGHGQAPLISDTGVYPGELQFPVADTYGLGRPTHVTDGPYAQAANFRY</sequence>
<feature type="chain" id="PRO_5001907431" description="Mid2 domain-containing protein" evidence="3">
    <location>
        <begin position="21"/>
        <end position="464"/>
    </location>
</feature>
<dbReference type="HOGENOM" id="CLU_589275_0_0_1"/>
<feature type="transmembrane region" description="Helical" evidence="2">
    <location>
        <begin position="238"/>
        <end position="259"/>
    </location>
</feature>
<keyword evidence="2" id="KW-0812">Transmembrane</keyword>
<dbReference type="OrthoDB" id="3261505at2759"/>
<evidence type="ECO:0000256" key="3">
    <source>
        <dbReference type="SAM" id="SignalP"/>
    </source>
</evidence>
<evidence type="ECO:0000313" key="4">
    <source>
        <dbReference type="EMBL" id="KGB74982.1"/>
    </source>
</evidence>
<feature type="signal peptide" evidence="3">
    <location>
        <begin position="1"/>
        <end position="20"/>
    </location>
</feature>
<protein>
    <recommendedName>
        <fullName evidence="6">Mid2 domain-containing protein</fullName>
    </recommendedName>
</protein>
<evidence type="ECO:0000256" key="2">
    <source>
        <dbReference type="SAM" id="Phobius"/>
    </source>
</evidence>
<dbReference type="STRING" id="294750.A0A095C2Y1"/>
<dbReference type="EMBL" id="CP025760">
    <property type="protein sequence ID" value="KGB74982.1"/>
    <property type="molecule type" value="Genomic_DNA"/>
</dbReference>
<keyword evidence="5" id="KW-1185">Reference proteome</keyword>
<reference evidence="4 5" key="2">
    <citation type="journal article" date="2018" name="Proc. Natl. Acad. Sci.">
        <title>RNAi is a critical determinant of centromere evolution in closely related fungi.</title>
        <authorList>
            <person name="Yadav V."/>
            <person name="Sun S."/>
            <person name="Billmyre R.B."/>
            <person name="Thimmappa B.C."/>
            <person name="Shea T."/>
            <person name="Lintner R."/>
            <person name="Bakkeren G."/>
            <person name="Cuomo C.A."/>
            <person name="Heitman J."/>
            <person name="Sanyal K."/>
        </authorList>
    </citation>
    <scope>NUCLEOTIDE SEQUENCE [LARGE SCALE GENOMIC DNA]</scope>
    <source>
        <strain evidence="4 5">R265</strain>
    </source>
</reference>
<feature type="region of interest" description="Disordered" evidence="1">
    <location>
        <begin position="93"/>
        <end position="172"/>
    </location>
</feature>
<proteinExistence type="predicted"/>
<dbReference type="Proteomes" id="UP000029445">
    <property type="component" value="Chromosome 2"/>
</dbReference>
<reference evidence="4 5" key="1">
    <citation type="journal article" date="2011" name="MBio">
        <title>Genome variation in Cryptococcus gattii, an emerging pathogen of immunocompetent hosts.</title>
        <authorList>
            <person name="D'Souza C.A."/>
            <person name="Kronstad J.W."/>
            <person name="Taylor G."/>
            <person name="Warren R."/>
            <person name="Yuen M."/>
            <person name="Hu G."/>
            <person name="Jung W.H."/>
            <person name="Sham A."/>
            <person name="Kidd S.E."/>
            <person name="Tangen K."/>
            <person name="Lee N."/>
            <person name="Zeilmaker T."/>
            <person name="Sawkins J."/>
            <person name="McVicker G."/>
            <person name="Shah S."/>
            <person name="Gnerre S."/>
            <person name="Griggs A."/>
            <person name="Zeng Q."/>
            <person name="Bartlett K."/>
            <person name="Li W."/>
            <person name="Wang X."/>
            <person name="Heitman J."/>
            <person name="Stajich J.E."/>
            <person name="Fraser J.A."/>
            <person name="Meyer W."/>
            <person name="Carter D."/>
            <person name="Schein J."/>
            <person name="Krzywinski M."/>
            <person name="Kwon-Chung K.J."/>
            <person name="Varma A."/>
            <person name="Wang J."/>
            <person name="Brunham R."/>
            <person name="Fyfe M."/>
            <person name="Ouellette B.F."/>
            <person name="Siddiqui A."/>
            <person name="Marra M."/>
            <person name="Jones S."/>
            <person name="Holt R."/>
            <person name="Birren B.W."/>
            <person name="Galagan J.E."/>
            <person name="Cuomo C.A."/>
        </authorList>
    </citation>
    <scope>NUCLEOTIDE SEQUENCE [LARGE SCALE GENOMIC DNA]</scope>
    <source>
        <strain evidence="4 5">R265</strain>
    </source>
</reference>
<keyword evidence="2" id="KW-1133">Transmembrane helix</keyword>
<dbReference type="GeneID" id="88177037"/>
<gene>
    <name evidence="4" type="ORF">CNBG_0820</name>
</gene>
<keyword evidence="3" id="KW-0732">Signal</keyword>
<dbReference type="KEGG" id="cdeu:CNBG_0820"/>